<dbReference type="GO" id="GO:0005886">
    <property type="term" value="C:plasma membrane"/>
    <property type="evidence" value="ECO:0007669"/>
    <property type="project" value="TreeGrafter"/>
</dbReference>
<dbReference type="Proteomes" id="UP000177740">
    <property type="component" value="Unassembled WGS sequence"/>
</dbReference>
<dbReference type="InterPro" id="IPR017911">
    <property type="entry name" value="MacB-like_ATP-bd"/>
</dbReference>
<dbReference type="PANTHER" id="PTHR24220">
    <property type="entry name" value="IMPORT ATP-BINDING PROTEIN"/>
    <property type="match status" value="1"/>
</dbReference>
<dbReference type="STRING" id="1801677.A2365_02890"/>
<dbReference type="InterPro" id="IPR017871">
    <property type="entry name" value="ABC_transporter-like_CS"/>
</dbReference>
<dbReference type="InterPro" id="IPR003439">
    <property type="entry name" value="ABC_transporter-like_ATP-bd"/>
</dbReference>
<dbReference type="Pfam" id="PF00005">
    <property type="entry name" value="ABC_tran"/>
    <property type="match status" value="1"/>
</dbReference>
<dbReference type="CDD" id="cd03255">
    <property type="entry name" value="ABC_MJ0796_LolCDE_FtsE"/>
    <property type="match status" value="1"/>
</dbReference>
<evidence type="ECO:0000313" key="6">
    <source>
        <dbReference type="Proteomes" id="UP000177740"/>
    </source>
</evidence>
<dbReference type="Gene3D" id="3.40.50.300">
    <property type="entry name" value="P-loop containing nucleotide triphosphate hydrolases"/>
    <property type="match status" value="1"/>
</dbReference>
<keyword evidence="3 5" id="KW-0067">ATP-binding</keyword>
<dbReference type="GO" id="GO:0016887">
    <property type="term" value="F:ATP hydrolysis activity"/>
    <property type="evidence" value="ECO:0007669"/>
    <property type="project" value="InterPro"/>
</dbReference>
<dbReference type="PROSITE" id="PS00211">
    <property type="entry name" value="ABC_TRANSPORTER_1"/>
    <property type="match status" value="1"/>
</dbReference>
<dbReference type="SUPFAM" id="SSF52540">
    <property type="entry name" value="P-loop containing nucleoside triphosphate hydrolases"/>
    <property type="match status" value="1"/>
</dbReference>
<dbReference type="GO" id="GO:0005524">
    <property type="term" value="F:ATP binding"/>
    <property type="evidence" value="ECO:0007669"/>
    <property type="project" value="UniProtKB-KW"/>
</dbReference>
<dbReference type="InterPro" id="IPR027417">
    <property type="entry name" value="P-loop_NTPase"/>
</dbReference>
<comment type="caution">
    <text evidence="5">The sequence shown here is derived from an EMBL/GenBank/DDBJ whole genome shotgun (WGS) entry which is preliminary data.</text>
</comment>
<keyword evidence="2" id="KW-0547">Nucleotide-binding</keyword>
<dbReference type="PROSITE" id="PS50893">
    <property type="entry name" value="ABC_TRANSPORTER_2"/>
    <property type="match status" value="1"/>
</dbReference>
<evidence type="ECO:0000313" key="5">
    <source>
        <dbReference type="EMBL" id="OGZ27395.1"/>
    </source>
</evidence>
<evidence type="ECO:0000256" key="1">
    <source>
        <dbReference type="ARBA" id="ARBA00022448"/>
    </source>
</evidence>
<gene>
    <name evidence="5" type="ORF">A2365_02890</name>
</gene>
<evidence type="ECO:0000259" key="4">
    <source>
        <dbReference type="PROSITE" id="PS50893"/>
    </source>
</evidence>
<organism evidence="5 6">
    <name type="scientific">Candidatus Nealsonbacteria bacterium RIFOXYB1_FULL_40_15</name>
    <dbReference type="NCBI Taxonomy" id="1801677"/>
    <lineage>
        <taxon>Bacteria</taxon>
        <taxon>Candidatus Nealsoniibacteriota</taxon>
    </lineage>
</organism>
<dbReference type="GO" id="GO:0098796">
    <property type="term" value="C:membrane protein complex"/>
    <property type="evidence" value="ECO:0007669"/>
    <property type="project" value="UniProtKB-ARBA"/>
</dbReference>
<dbReference type="InterPro" id="IPR015854">
    <property type="entry name" value="ABC_transpr_LolD-like"/>
</dbReference>
<dbReference type="PANTHER" id="PTHR24220:SF86">
    <property type="entry name" value="ABC TRANSPORTER ABCH.1"/>
    <property type="match status" value="1"/>
</dbReference>
<proteinExistence type="predicted"/>
<dbReference type="AlphaFoldDB" id="A0A1G2ENM9"/>
<dbReference type="GO" id="GO:0022857">
    <property type="term" value="F:transmembrane transporter activity"/>
    <property type="evidence" value="ECO:0007669"/>
    <property type="project" value="TreeGrafter"/>
</dbReference>
<dbReference type="InterPro" id="IPR003593">
    <property type="entry name" value="AAA+_ATPase"/>
</dbReference>
<evidence type="ECO:0000256" key="3">
    <source>
        <dbReference type="ARBA" id="ARBA00022840"/>
    </source>
</evidence>
<evidence type="ECO:0000256" key="2">
    <source>
        <dbReference type="ARBA" id="ARBA00022741"/>
    </source>
</evidence>
<protein>
    <submittedName>
        <fullName evidence="5">ABC transporter ATP-binding protein</fullName>
    </submittedName>
</protein>
<keyword evidence="1" id="KW-0813">Transport</keyword>
<feature type="domain" description="ABC transporter" evidence="4">
    <location>
        <begin position="6"/>
        <end position="224"/>
    </location>
</feature>
<reference evidence="5 6" key="1">
    <citation type="journal article" date="2016" name="Nat. Commun.">
        <title>Thousands of microbial genomes shed light on interconnected biogeochemical processes in an aquifer system.</title>
        <authorList>
            <person name="Anantharaman K."/>
            <person name="Brown C.T."/>
            <person name="Hug L.A."/>
            <person name="Sharon I."/>
            <person name="Castelle C.J."/>
            <person name="Probst A.J."/>
            <person name="Thomas B.C."/>
            <person name="Singh A."/>
            <person name="Wilkins M.J."/>
            <person name="Karaoz U."/>
            <person name="Brodie E.L."/>
            <person name="Williams K.H."/>
            <person name="Hubbard S.S."/>
            <person name="Banfield J.F."/>
        </authorList>
    </citation>
    <scope>NUCLEOTIDE SEQUENCE [LARGE SCALE GENOMIC DNA]</scope>
</reference>
<accession>A0A1G2ENM9</accession>
<dbReference type="SMART" id="SM00382">
    <property type="entry name" value="AAA"/>
    <property type="match status" value="1"/>
</dbReference>
<dbReference type="EMBL" id="MHMM01000006">
    <property type="protein sequence ID" value="OGZ27395.1"/>
    <property type="molecule type" value="Genomic_DNA"/>
</dbReference>
<sequence length="224" mass="24808">MAEDILRLEDIWKIYEFGQTSLAVLKGISFSVDKGSFVAIMGPSGSGKSTLLHMIGALDTPTKGKVYIAGKDISRYSEDELAGIRGKNIGFVFQQFNLFPNLTAQENVILPMVFQKSPEKERVKRARELLFSLGLEDRIHHRPAELSGGEKQRIAIARALANDPEIIVADEPTGNLDSETGKKIMEVLRTLNKEEGKTLILVTHDPNIAKLAEKTIHIKDGKIQ</sequence>
<dbReference type="FunFam" id="3.40.50.300:FF:000032">
    <property type="entry name" value="Export ABC transporter ATP-binding protein"/>
    <property type="match status" value="1"/>
</dbReference>
<name>A0A1G2ENM9_9BACT</name>